<dbReference type="EMBL" id="FUYS01000001">
    <property type="protein sequence ID" value="SKB29284.1"/>
    <property type="molecule type" value="Genomic_DNA"/>
</dbReference>
<keyword evidence="3" id="KW-1185">Reference proteome</keyword>
<name>A0A1T5A2P5_9SPHI</name>
<evidence type="ECO:0000313" key="3">
    <source>
        <dbReference type="Proteomes" id="UP000190541"/>
    </source>
</evidence>
<proteinExistence type="predicted"/>
<reference evidence="2 3" key="1">
    <citation type="submission" date="2017-02" db="EMBL/GenBank/DDBJ databases">
        <authorList>
            <person name="Peterson S.W."/>
        </authorList>
    </citation>
    <scope>NUCLEOTIDE SEQUENCE [LARGE SCALE GENOMIC DNA]</scope>
    <source>
        <strain evidence="2 3">DSM 22899</strain>
    </source>
</reference>
<protein>
    <submittedName>
        <fullName evidence="2">Uncharacterized protein</fullName>
    </submittedName>
</protein>
<feature type="chain" id="PRO_5013115000" evidence="1">
    <location>
        <begin position="22"/>
        <end position="317"/>
    </location>
</feature>
<accession>A0A1T5A2P5</accession>
<dbReference type="AlphaFoldDB" id="A0A1T5A2P5"/>
<evidence type="ECO:0000313" key="2">
    <source>
        <dbReference type="EMBL" id="SKB29284.1"/>
    </source>
</evidence>
<dbReference type="STRING" id="623280.SAMN05660226_00508"/>
<keyword evidence="1" id="KW-0732">Signal</keyword>
<organism evidence="2 3">
    <name type="scientific">Parapedobacter luteus</name>
    <dbReference type="NCBI Taxonomy" id="623280"/>
    <lineage>
        <taxon>Bacteria</taxon>
        <taxon>Pseudomonadati</taxon>
        <taxon>Bacteroidota</taxon>
        <taxon>Sphingobacteriia</taxon>
        <taxon>Sphingobacteriales</taxon>
        <taxon>Sphingobacteriaceae</taxon>
        <taxon>Parapedobacter</taxon>
    </lineage>
</organism>
<gene>
    <name evidence="2" type="ORF">SAMN05660226_00508</name>
</gene>
<dbReference type="Proteomes" id="UP000190541">
    <property type="component" value="Unassembled WGS sequence"/>
</dbReference>
<evidence type="ECO:0000256" key="1">
    <source>
        <dbReference type="SAM" id="SignalP"/>
    </source>
</evidence>
<feature type="signal peptide" evidence="1">
    <location>
        <begin position="1"/>
        <end position="21"/>
    </location>
</feature>
<sequence length="317" mass="36041">MCRLVLFISIAAAANVNAAYARTPHAADSLAYPVNEYNGISYEVRLVRDSAGMPGHYHARIFTPVCDDDVCKPVYIDLYWDLLGSYLRYTVPLNESLTKMDHEEFKREEYAKLHEILADSNSLLKDYEMEELVESATKTSPGEVDAVTGATAKSLQAVVIPGALYTCYTLWHIAHGRVVDTIAKITDSLVDPPLLLHFLESRNHRYQYFALDKVMDNQGNVEPDYREPVINLIRSPNVFLAAHVLKRLSPTYFSGEERQNWLWETFLGGSYRLKLGILDKMEQLPLTNALRTRLATDKGDFNEVIAERIEHLLNRQS</sequence>